<sequence length="423" mass="44580">MRHIILGAGPAGVIAAETIRKHAPNDEIYLVGDEPEAPYSRMAIPYLLIGNIAEGGTHLRHAGDHYARLRIELKRNRAVKLDTAAKTVNMDDGSTHAYDRLLIATGSSPATPPIPGIAGPGVHACWTLADARAIAALAKPGARVLQMGAGFIGCIIMEALANRGVKLSVVEMGDRMVPRMMGPVAGGMIKAWCEKKGVSVHTGAKVVEIGRDATPVMKVKLSTGEVIEADLVISATGVKPNIGFLQDSGVKCLQGVLTDEHLQTSACDVYAAGDCAEAWDKVSGKAIVSAIQPNAADQARVAALNMVGQKAELRGVTQINVLDTLGLISASFGNWEGEPGGDSVELTDHDGWRHLSLKFGDDTLVGCNAIGWTEHVGVMRGLVEGAVRLGPWKARLMADPTLLMEAYLDRAQAQGSHAHVKAA</sequence>
<dbReference type="PANTHER" id="PTHR43429">
    <property type="entry name" value="PYRIDINE NUCLEOTIDE-DISULFIDE OXIDOREDUCTASE DOMAIN-CONTAINING"/>
    <property type="match status" value="1"/>
</dbReference>
<comment type="caution">
    <text evidence="6">The sequence shown here is derived from an EMBL/GenBank/DDBJ whole genome shotgun (WGS) entry which is preliminary data.</text>
</comment>
<gene>
    <name evidence="6" type="ORF">ENE75_19325</name>
</gene>
<dbReference type="Proteomes" id="UP000288178">
    <property type="component" value="Unassembled WGS sequence"/>
</dbReference>
<dbReference type="Gene3D" id="3.50.50.60">
    <property type="entry name" value="FAD/NAD(P)-binding domain"/>
    <property type="match status" value="2"/>
</dbReference>
<dbReference type="SUPFAM" id="SSF51905">
    <property type="entry name" value="FAD/NAD(P)-binding domain"/>
    <property type="match status" value="1"/>
</dbReference>
<keyword evidence="7" id="KW-1185">Reference proteome</keyword>
<evidence type="ECO:0000256" key="3">
    <source>
        <dbReference type="ARBA" id="ARBA00022630"/>
    </source>
</evidence>
<evidence type="ECO:0000256" key="4">
    <source>
        <dbReference type="ARBA" id="ARBA00022827"/>
    </source>
</evidence>
<dbReference type="InterPro" id="IPR023753">
    <property type="entry name" value="FAD/NAD-binding_dom"/>
</dbReference>
<dbReference type="AlphaFoldDB" id="A0A437JS68"/>
<protein>
    <submittedName>
        <fullName evidence="6">NAD(P)/FAD-dependent oxidoreductase</fullName>
    </submittedName>
</protein>
<dbReference type="EMBL" id="SACT01000007">
    <property type="protein sequence ID" value="RVT49790.1"/>
    <property type="molecule type" value="Genomic_DNA"/>
</dbReference>
<evidence type="ECO:0000256" key="1">
    <source>
        <dbReference type="ARBA" id="ARBA00001974"/>
    </source>
</evidence>
<evidence type="ECO:0000259" key="5">
    <source>
        <dbReference type="Pfam" id="PF07992"/>
    </source>
</evidence>
<evidence type="ECO:0000313" key="7">
    <source>
        <dbReference type="Proteomes" id="UP000288178"/>
    </source>
</evidence>
<comment type="similarity">
    <text evidence="2">Belongs to the FAD-dependent oxidoreductase family.</text>
</comment>
<dbReference type="PANTHER" id="PTHR43429:SF3">
    <property type="entry name" value="NITRITE REDUCTASE [NAD(P)H]"/>
    <property type="match status" value="1"/>
</dbReference>
<dbReference type="OrthoDB" id="9769238at2"/>
<keyword evidence="3" id="KW-0285">Flavoprotein</keyword>
<accession>A0A437JS68</accession>
<organism evidence="6 7">
    <name type="scientific">Rubrivivax albus</name>
    <dbReference type="NCBI Taxonomy" id="2499835"/>
    <lineage>
        <taxon>Bacteria</taxon>
        <taxon>Pseudomonadati</taxon>
        <taxon>Pseudomonadota</taxon>
        <taxon>Betaproteobacteria</taxon>
        <taxon>Burkholderiales</taxon>
        <taxon>Sphaerotilaceae</taxon>
        <taxon>Rubrivivax</taxon>
    </lineage>
</organism>
<keyword evidence="4" id="KW-0274">FAD</keyword>
<dbReference type="InterPro" id="IPR036188">
    <property type="entry name" value="FAD/NAD-bd_sf"/>
</dbReference>
<evidence type="ECO:0000256" key="2">
    <source>
        <dbReference type="ARBA" id="ARBA00006442"/>
    </source>
</evidence>
<proteinExistence type="inferred from homology"/>
<dbReference type="PRINTS" id="PR00411">
    <property type="entry name" value="PNDRDTASEI"/>
</dbReference>
<feature type="domain" description="FAD/NAD(P)-binding" evidence="5">
    <location>
        <begin position="2"/>
        <end position="281"/>
    </location>
</feature>
<dbReference type="InterPro" id="IPR050260">
    <property type="entry name" value="FAD-bd_OxRdtase"/>
</dbReference>
<dbReference type="PRINTS" id="PR00368">
    <property type="entry name" value="FADPNR"/>
</dbReference>
<name>A0A437JS68_9BURK</name>
<dbReference type="GO" id="GO:0016491">
    <property type="term" value="F:oxidoreductase activity"/>
    <property type="evidence" value="ECO:0007669"/>
    <property type="project" value="InterPro"/>
</dbReference>
<evidence type="ECO:0000313" key="6">
    <source>
        <dbReference type="EMBL" id="RVT49790.1"/>
    </source>
</evidence>
<reference evidence="6 7" key="1">
    <citation type="submission" date="2019-01" db="EMBL/GenBank/DDBJ databases">
        <authorList>
            <person name="Chen W.-M."/>
        </authorList>
    </citation>
    <scope>NUCLEOTIDE SEQUENCE [LARGE SCALE GENOMIC DNA]</scope>
    <source>
        <strain evidence="6 7">ICH-3</strain>
    </source>
</reference>
<dbReference type="Pfam" id="PF07992">
    <property type="entry name" value="Pyr_redox_2"/>
    <property type="match status" value="1"/>
</dbReference>
<comment type="cofactor">
    <cofactor evidence="1">
        <name>FAD</name>
        <dbReference type="ChEBI" id="CHEBI:57692"/>
    </cofactor>
</comment>
<dbReference type="RefSeq" id="WP_128199962.1">
    <property type="nucleotide sequence ID" value="NZ_SACT01000007.1"/>
</dbReference>